<dbReference type="GO" id="GO:0003884">
    <property type="term" value="F:D-amino-acid oxidase activity"/>
    <property type="evidence" value="ECO:0007669"/>
    <property type="project" value="InterPro"/>
</dbReference>
<keyword evidence="8" id="KW-1185">Reference proteome</keyword>
<name>A0A086T6B1_HAPC1</name>
<comment type="cofactor">
    <cofactor evidence="1">
        <name>FAD</name>
        <dbReference type="ChEBI" id="CHEBI:57692"/>
    </cofactor>
</comment>
<dbReference type="GO" id="GO:0005737">
    <property type="term" value="C:cytoplasm"/>
    <property type="evidence" value="ECO:0007669"/>
    <property type="project" value="TreeGrafter"/>
</dbReference>
<evidence type="ECO:0000256" key="2">
    <source>
        <dbReference type="ARBA" id="ARBA00006730"/>
    </source>
</evidence>
<sequence>MGETVVVIGAGVSGLTTALLLSRDRANDVTVVAKHMPGDYDIEYASPFAGAAVMPMGTTEEERHWEAASWAELKRICEEVPEAGLCFQSNTPHSTRLHDGQLGRCRFPRRIKDQALSTTPKGPFAPEPWFATIFEDFRELPAAEVPRGYDSACEFTSVCINTAIYLPWLVGQLVKNGAQLKRAVVRDIREAKHLSHTGRTASLIVNASGLGALKMGGVRDASMYPARGQVVVVRSEVDSMVLASGTDDGPSDAVYAMKRAAGGGTILGGTFEVDNWESQPDPSTALRIMSRIVEANPAIADGKGVAGLSVVRHCVGLRPYRKGGARVEEEKLDDETWVVHNYGHGGWGYQGSYGCAKSVVDLIAKVQEKRRSSRAKL</sequence>
<dbReference type="InterPro" id="IPR006076">
    <property type="entry name" value="FAD-dep_OxRdtase"/>
</dbReference>
<evidence type="ECO:0000313" key="8">
    <source>
        <dbReference type="Proteomes" id="UP000029964"/>
    </source>
</evidence>
<dbReference type="PROSITE" id="PS00677">
    <property type="entry name" value="DAO"/>
    <property type="match status" value="1"/>
</dbReference>
<dbReference type="PIRSF" id="PIRSF000189">
    <property type="entry name" value="D-aa_oxidase"/>
    <property type="match status" value="1"/>
</dbReference>
<dbReference type="OrthoDB" id="409956at2759"/>
<comment type="caution">
    <text evidence="7">The sequence shown here is derived from an EMBL/GenBank/DDBJ whole genome shotgun (WGS) entry which is preliminary data.</text>
</comment>
<proteinExistence type="inferred from homology"/>
<evidence type="ECO:0000313" key="7">
    <source>
        <dbReference type="EMBL" id="KFH44893.1"/>
    </source>
</evidence>
<dbReference type="PANTHER" id="PTHR11530">
    <property type="entry name" value="D-AMINO ACID OXIDASE"/>
    <property type="match status" value="1"/>
</dbReference>
<protein>
    <submittedName>
        <fullName evidence="7">D-amino-acid oxidase-like protein</fullName>
    </submittedName>
</protein>
<dbReference type="SUPFAM" id="SSF54373">
    <property type="entry name" value="FAD-linked reductases, C-terminal domain"/>
    <property type="match status" value="1"/>
</dbReference>
<evidence type="ECO:0000256" key="5">
    <source>
        <dbReference type="ARBA" id="ARBA00023002"/>
    </source>
</evidence>
<organism evidence="7 8">
    <name type="scientific">Hapsidospora chrysogenum (strain ATCC 11550 / CBS 779.69 / DSM 880 / IAM 14645 / JCM 23072 / IMI 49137)</name>
    <name type="common">Acremonium chrysogenum</name>
    <dbReference type="NCBI Taxonomy" id="857340"/>
    <lineage>
        <taxon>Eukaryota</taxon>
        <taxon>Fungi</taxon>
        <taxon>Dikarya</taxon>
        <taxon>Ascomycota</taxon>
        <taxon>Pezizomycotina</taxon>
        <taxon>Sordariomycetes</taxon>
        <taxon>Hypocreomycetidae</taxon>
        <taxon>Hypocreales</taxon>
        <taxon>Bionectriaceae</taxon>
        <taxon>Hapsidospora</taxon>
    </lineage>
</organism>
<dbReference type="GO" id="GO:0019478">
    <property type="term" value="P:D-amino acid catabolic process"/>
    <property type="evidence" value="ECO:0007669"/>
    <property type="project" value="TreeGrafter"/>
</dbReference>
<evidence type="ECO:0000259" key="6">
    <source>
        <dbReference type="Pfam" id="PF01266"/>
    </source>
</evidence>
<feature type="domain" description="FAD dependent oxidoreductase" evidence="6">
    <location>
        <begin position="5"/>
        <end position="362"/>
    </location>
</feature>
<evidence type="ECO:0000256" key="4">
    <source>
        <dbReference type="ARBA" id="ARBA00022827"/>
    </source>
</evidence>
<dbReference type="InterPro" id="IPR023209">
    <property type="entry name" value="DAO"/>
</dbReference>
<dbReference type="HOGENOM" id="CLU_034311_1_0_1"/>
<evidence type="ECO:0000256" key="1">
    <source>
        <dbReference type="ARBA" id="ARBA00001974"/>
    </source>
</evidence>
<dbReference type="Gene3D" id="3.40.50.720">
    <property type="entry name" value="NAD(P)-binding Rossmann-like Domain"/>
    <property type="match status" value="1"/>
</dbReference>
<keyword evidence="4" id="KW-0274">FAD</keyword>
<dbReference type="PANTHER" id="PTHR11530:SF16">
    <property type="entry name" value="D-AMINO ACID OXIDASE (AFU_ORTHOLOGUE AFUA_5G11290)"/>
    <property type="match status" value="1"/>
</dbReference>
<dbReference type="AlphaFoldDB" id="A0A086T6B1"/>
<accession>A0A086T6B1</accession>
<dbReference type="Pfam" id="PF01266">
    <property type="entry name" value="DAO"/>
    <property type="match status" value="1"/>
</dbReference>
<dbReference type="EMBL" id="JPKY01000041">
    <property type="protein sequence ID" value="KFH44893.1"/>
    <property type="molecule type" value="Genomic_DNA"/>
</dbReference>
<reference evidence="8" key="1">
    <citation type="journal article" date="2014" name="Genome Announc.">
        <title>Genome sequence and annotation of Acremonium chrysogenum, producer of the beta-lactam antibiotic cephalosporin C.</title>
        <authorList>
            <person name="Terfehr D."/>
            <person name="Dahlmann T.A."/>
            <person name="Specht T."/>
            <person name="Zadra I."/>
            <person name="Kuernsteiner H."/>
            <person name="Kueck U."/>
        </authorList>
    </citation>
    <scope>NUCLEOTIDE SEQUENCE [LARGE SCALE GENOMIC DNA]</scope>
    <source>
        <strain evidence="8">ATCC 11550 / CBS 779.69 / DSM 880 / IAM 14645 / JCM 23072 / IMI 49137</strain>
    </source>
</reference>
<dbReference type="SUPFAM" id="SSF51971">
    <property type="entry name" value="Nucleotide-binding domain"/>
    <property type="match status" value="1"/>
</dbReference>
<keyword evidence="3" id="KW-0285">Flavoprotein</keyword>
<dbReference type="Gene3D" id="3.30.9.10">
    <property type="entry name" value="D-Amino Acid Oxidase, subunit A, domain 2"/>
    <property type="match status" value="1"/>
</dbReference>
<gene>
    <name evidence="7" type="ORF">ACRE_043350</name>
</gene>
<dbReference type="GO" id="GO:0071949">
    <property type="term" value="F:FAD binding"/>
    <property type="evidence" value="ECO:0007669"/>
    <property type="project" value="InterPro"/>
</dbReference>
<dbReference type="InterPro" id="IPR006181">
    <property type="entry name" value="D-amino_acid_oxidase_CS"/>
</dbReference>
<dbReference type="Proteomes" id="UP000029964">
    <property type="component" value="Unassembled WGS sequence"/>
</dbReference>
<keyword evidence="5" id="KW-0560">Oxidoreductase</keyword>
<dbReference type="STRING" id="857340.A0A086T6B1"/>
<comment type="similarity">
    <text evidence="2">Belongs to the DAMOX/DASOX family.</text>
</comment>
<evidence type="ECO:0000256" key="3">
    <source>
        <dbReference type="ARBA" id="ARBA00022630"/>
    </source>
</evidence>